<evidence type="ECO:0000313" key="3">
    <source>
        <dbReference type="Proteomes" id="UP000830671"/>
    </source>
</evidence>
<name>A0A9Q8WPE3_9PEZI</name>
<dbReference type="KEGG" id="clup:CLUP02_15837"/>
<organism evidence="2 3">
    <name type="scientific">Colletotrichum lupini</name>
    <dbReference type="NCBI Taxonomy" id="145971"/>
    <lineage>
        <taxon>Eukaryota</taxon>
        <taxon>Fungi</taxon>
        <taxon>Dikarya</taxon>
        <taxon>Ascomycota</taxon>
        <taxon>Pezizomycotina</taxon>
        <taxon>Sordariomycetes</taxon>
        <taxon>Hypocreomycetidae</taxon>
        <taxon>Glomerellales</taxon>
        <taxon>Glomerellaceae</taxon>
        <taxon>Colletotrichum</taxon>
        <taxon>Colletotrichum acutatum species complex</taxon>
    </lineage>
</organism>
<dbReference type="Proteomes" id="UP000830671">
    <property type="component" value="Chromosome 8"/>
</dbReference>
<evidence type="ECO:0000256" key="1">
    <source>
        <dbReference type="SAM" id="MobiDB-lite"/>
    </source>
</evidence>
<proteinExistence type="predicted"/>
<reference evidence="2" key="1">
    <citation type="journal article" date="2021" name="Mol. Plant Microbe Interact.">
        <title>Complete Genome Sequence of the Plant-Pathogenic Fungus Colletotrichum lupini.</title>
        <authorList>
            <person name="Baroncelli R."/>
            <person name="Pensec F."/>
            <person name="Da Lio D."/>
            <person name="Boufleur T."/>
            <person name="Vicente I."/>
            <person name="Sarrocco S."/>
            <person name="Picot A."/>
            <person name="Baraldi E."/>
            <person name="Sukno S."/>
            <person name="Thon M."/>
            <person name="Le Floch G."/>
        </authorList>
    </citation>
    <scope>NUCLEOTIDE SEQUENCE</scope>
    <source>
        <strain evidence="2">IMI 504893</strain>
    </source>
</reference>
<dbReference type="EMBL" id="CP019480">
    <property type="protein sequence ID" value="UQC90307.1"/>
    <property type="molecule type" value="Genomic_DNA"/>
</dbReference>
<feature type="region of interest" description="Disordered" evidence="1">
    <location>
        <begin position="1"/>
        <end position="20"/>
    </location>
</feature>
<feature type="compositionally biased region" description="Polar residues" evidence="1">
    <location>
        <begin position="11"/>
        <end position="20"/>
    </location>
</feature>
<protein>
    <submittedName>
        <fullName evidence="2">Uncharacterized protein</fullName>
    </submittedName>
</protein>
<dbReference type="RefSeq" id="XP_049151908.1">
    <property type="nucleotide sequence ID" value="XM_049294761.1"/>
</dbReference>
<accession>A0A9Q8WPE3</accession>
<dbReference type="AlphaFoldDB" id="A0A9Q8WPE3"/>
<dbReference type="GeneID" id="73349771"/>
<gene>
    <name evidence="2" type="ORF">CLUP02_15837</name>
</gene>
<keyword evidence="3" id="KW-1185">Reference proteome</keyword>
<evidence type="ECO:0000313" key="2">
    <source>
        <dbReference type="EMBL" id="UQC90307.1"/>
    </source>
</evidence>
<sequence length="43" mass="4695">MRSIPIPAVMTTPSSKNPFSTRSFACGEKLPQLWGDLSKTSKV</sequence>